<dbReference type="AlphaFoldDB" id="A0ABF7QU31"/>
<sequence length="37" mass="4114">MTTHSVAPFAGTRNPLSQSTANCEWAFIPVAFQRGYR</sequence>
<dbReference type="Proteomes" id="UP000008330">
    <property type="component" value="Plasmid pRLG201"/>
</dbReference>
<dbReference type="EMBL" id="CP001192">
    <property type="protein sequence ID" value="ACI57864.1"/>
    <property type="molecule type" value="Genomic_DNA"/>
</dbReference>
<name>A0ABF7QU31_RHILW</name>
<evidence type="ECO:0000313" key="1">
    <source>
        <dbReference type="EMBL" id="ACI57864.1"/>
    </source>
</evidence>
<accession>A0ABF7QU31</accession>
<organism evidence="1 2">
    <name type="scientific">Rhizobium leguminosarum bv. trifolii (strain WSM2304)</name>
    <dbReference type="NCBI Taxonomy" id="395492"/>
    <lineage>
        <taxon>Bacteria</taxon>
        <taxon>Pseudomonadati</taxon>
        <taxon>Pseudomonadota</taxon>
        <taxon>Alphaproteobacteria</taxon>
        <taxon>Hyphomicrobiales</taxon>
        <taxon>Rhizobiaceae</taxon>
        <taxon>Rhizobium/Agrobacterium group</taxon>
        <taxon>Rhizobium</taxon>
    </lineage>
</organism>
<keyword evidence="1" id="KW-0614">Plasmid</keyword>
<protein>
    <submittedName>
        <fullName evidence="1">Uncharacterized protein</fullName>
    </submittedName>
</protein>
<dbReference type="KEGG" id="rlt:Rleg2_4611"/>
<gene>
    <name evidence="1" type="ordered locus">Rleg2_4611</name>
</gene>
<evidence type="ECO:0000313" key="2">
    <source>
        <dbReference type="Proteomes" id="UP000008330"/>
    </source>
</evidence>
<proteinExistence type="predicted"/>
<keyword evidence="2" id="KW-1185">Reference proteome</keyword>
<geneLocation type="plasmid" evidence="1 2">
    <name>pRLG201</name>
</geneLocation>
<reference evidence="1 2" key="1">
    <citation type="journal article" date="2010" name="Stand. Genomic Sci.">
        <title>Complete genome sequence of Rhizobium leguminosarum bv trifolii strain WSM2304, an effective microsymbiont of the South American clover Trifolium polymorphum.</title>
        <authorList>
            <person name="Reeve W."/>
            <person name="O'Hara G."/>
            <person name="Chain P."/>
            <person name="Ardley J."/>
            <person name="Brau L."/>
            <person name="Nandesena K."/>
            <person name="Tiwari R."/>
            <person name="Malfatti S."/>
            <person name="Kiss H."/>
            <person name="Lapidus A."/>
            <person name="Copeland A."/>
            <person name="Nolan M."/>
            <person name="Land M."/>
            <person name="Ivanova N."/>
            <person name="Mavromatis K."/>
            <person name="Markowitz V."/>
            <person name="Kyrpides N."/>
            <person name="Melino V."/>
            <person name="Denton M."/>
            <person name="Yates R."/>
            <person name="Howieson J."/>
        </authorList>
    </citation>
    <scope>NUCLEOTIDE SEQUENCE [LARGE SCALE GENOMIC DNA]</scope>
    <source>
        <strain evidence="1 2">WSM2304</strain>
    </source>
</reference>